<dbReference type="AlphaFoldDB" id="T0GDC9"/>
<accession>T0GDC9</accession>
<dbReference type="Proteomes" id="UP000015525">
    <property type="component" value="Unassembled WGS sequence"/>
</dbReference>
<protein>
    <recommendedName>
        <fullName evidence="4">Solute-binding protein family 5 domain-containing protein</fullName>
    </recommendedName>
</protein>
<proteinExistence type="inferred from homology"/>
<dbReference type="PATRIC" id="fig|1329909.3.peg.3897"/>
<reference evidence="5 6" key="1">
    <citation type="journal article" date="2013" name="Genome Announc.">
        <title>Draft Genome Sequence of Sphingobium quisquiliarum Strain P25T, a Novel Hexachlorocyclohexane (HCH)-Degrading Bacterium Isolated from an HCH Dumpsite.</title>
        <authorList>
            <person name="Kumar Singh A."/>
            <person name="Sangwan N."/>
            <person name="Sharma A."/>
            <person name="Gupta V."/>
            <person name="Khurana J.P."/>
            <person name="Lal R."/>
        </authorList>
    </citation>
    <scope>NUCLEOTIDE SEQUENCE [LARGE SCALE GENOMIC DNA]</scope>
    <source>
        <strain evidence="5 6">P25</strain>
    </source>
</reference>
<dbReference type="InterPro" id="IPR039424">
    <property type="entry name" value="SBP_5"/>
</dbReference>
<dbReference type="Gene3D" id="3.40.190.10">
    <property type="entry name" value="Periplasmic binding protein-like II"/>
    <property type="match status" value="1"/>
</dbReference>
<evidence type="ECO:0000313" key="5">
    <source>
        <dbReference type="EMBL" id="EQA98681.1"/>
    </source>
</evidence>
<evidence type="ECO:0000256" key="3">
    <source>
        <dbReference type="SAM" id="SignalP"/>
    </source>
</evidence>
<dbReference type="GO" id="GO:1904680">
    <property type="term" value="F:peptide transmembrane transporter activity"/>
    <property type="evidence" value="ECO:0007669"/>
    <property type="project" value="TreeGrafter"/>
</dbReference>
<feature type="signal peptide" evidence="3">
    <location>
        <begin position="1"/>
        <end position="28"/>
    </location>
</feature>
<dbReference type="PANTHER" id="PTHR30290">
    <property type="entry name" value="PERIPLASMIC BINDING COMPONENT OF ABC TRANSPORTER"/>
    <property type="match status" value="1"/>
</dbReference>
<dbReference type="CDD" id="cd08503">
    <property type="entry name" value="PBP2_NikA_DppA_OppA_like_17"/>
    <property type="match status" value="1"/>
</dbReference>
<sequence>MISRRDLIGRGSLLAGSSLLLLSGCNSAKTEDGPLVGTPKRGGRIRVGTVDPSAAGNLDAHKPTGAGIIRGWALYSKLWEWTPDVTPRLALAEEAEIAPDGRSWVIRLKKGLEFHHGKTIGADDVIFSIRRLTDPNLASPFAALLAPIDRDHIDRLDDRTIRLHARADQGLVPLSETWISFGGIVPTDYHPVTNPVGAGPFRLKEFSPGQRSVYTRFENYFKPGQPYVDELEIIEFKDQQARTVALLSGQIDVADIVPAEQARLLSGSSLVDIVESPTNGVQSFDMNLKHPIFADERVRQAFRLFADRGDLVQRALQGKGRIANDLYAPHDPTYDLAIPQRVRDVAQARSLLKQAGKSDLAVELVASPAGASAALVFAEQAKDAGINIRVKKVDEATFYSPEARTWAISTGSIPARGFLASGLHADAPTAVSNRTNFHDPRFGALFNAALAQPDIEKRKLLVHEAQKIQHQRGGLLIWGFAHVQNAASKQIGGLGSERTQFAAWRFDELWRRDT</sequence>
<keyword evidence="3" id="KW-0732">Signal</keyword>
<evidence type="ECO:0000256" key="2">
    <source>
        <dbReference type="ARBA" id="ARBA00005695"/>
    </source>
</evidence>
<dbReference type="SUPFAM" id="SSF53850">
    <property type="entry name" value="Periplasmic binding protein-like II"/>
    <property type="match status" value="1"/>
</dbReference>
<evidence type="ECO:0000313" key="6">
    <source>
        <dbReference type="Proteomes" id="UP000015525"/>
    </source>
</evidence>
<dbReference type="InterPro" id="IPR000914">
    <property type="entry name" value="SBP_5_dom"/>
</dbReference>
<comment type="caution">
    <text evidence="5">The sequence shown here is derived from an EMBL/GenBank/DDBJ whole genome shotgun (WGS) entry which is preliminary data.</text>
</comment>
<comment type="subcellular location">
    <subcellularLocation>
        <location evidence="1">Periplasm</location>
    </subcellularLocation>
</comment>
<feature type="domain" description="Solute-binding protein family 5" evidence="4">
    <location>
        <begin position="87"/>
        <end position="404"/>
    </location>
</feature>
<keyword evidence="6" id="KW-1185">Reference proteome</keyword>
<dbReference type="EMBL" id="ATHO01000170">
    <property type="protein sequence ID" value="EQA98681.1"/>
    <property type="molecule type" value="Genomic_DNA"/>
</dbReference>
<dbReference type="Pfam" id="PF00496">
    <property type="entry name" value="SBP_bac_5"/>
    <property type="match status" value="1"/>
</dbReference>
<comment type="similarity">
    <text evidence="2">Belongs to the bacterial solute-binding protein 5 family.</text>
</comment>
<organism evidence="5 6">
    <name type="scientific">Sphingobium quisquiliarum P25</name>
    <dbReference type="NCBI Taxonomy" id="1329909"/>
    <lineage>
        <taxon>Bacteria</taxon>
        <taxon>Pseudomonadati</taxon>
        <taxon>Pseudomonadota</taxon>
        <taxon>Alphaproteobacteria</taxon>
        <taxon>Sphingomonadales</taxon>
        <taxon>Sphingomonadaceae</taxon>
        <taxon>Sphingobium</taxon>
    </lineage>
</organism>
<feature type="chain" id="PRO_5004575629" description="Solute-binding protein family 5 domain-containing protein" evidence="3">
    <location>
        <begin position="29"/>
        <end position="514"/>
    </location>
</feature>
<dbReference type="Gene3D" id="3.10.105.10">
    <property type="entry name" value="Dipeptide-binding Protein, Domain 3"/>
    <property type="match status" value="1"/>
</dbReference>
<gene>
    <name evidence="5" type="ORF">L288_20245</name>
</gene>
<name>T0GDC9_9SPHN</name>
<evidence type="ECO:0000256" key="1">
    <source>
        <dbReference type="ARBA" id="ARBA00004418"/>
    </source>
</evidence>
<evidence type="ECO:0000259" key="4">
    <source>
        <dbReference type="Pfam" id="PF00496"/>
    </source>
</evidence>
<dbReference type="PROSITE" id="PS51257">
    <property type="entry name" value="PROKAR_LIPOPROTEIN"/>
    <property type="match status" value="1"/>
</dbReference>
<dbReference type="GO" id="GO:0015833">
    <property type="term" value="P:peptide transport"/>
    <property type="evidence" value="ECO:0007669"/>
    <property type="project" value="TreeGrafter"/>
</dbReference>